<dbReference type="OrthoDB" id="9815677at2"/>
<dbReference type="AlphaFoldDB" id="A0A5C6Z5I7"/>
<dbReference type="InterPro" id="IPR005627">
    <property type="entry name" value="CutC-like"/>
</dbReference>
<evidence type="ECO:0000313" key="3">
    <source>
        <dbReference type="EMBL" id="TXD74674.1"/>
    </source>
</evidence>
<dbReference type="PANTHER" id="PTHR12598">
    <property type="entry name" value="COPPER HOMEOSTASIS PROTEIN CUTC"/>
    <property type="match status" value="1"/>
</dbReference>
<dbReference type="Proteomes" id="UP000321497">
    <property type="component" value="Unassembled WGS sequence"/>
</dbReference>
<dbReference type="Gene3D" id="3.20.20.380">
    <property type="entry name" value="Copper homeostasis (CutC) domain"/>
    <property type="match status" value="1"/>
</dbReference>
<dbReference type="FunFam" id="3.20.20.380:FF:000001">
    <property type="entry name" value="Copper homeostasis protein CutC"/>
    <property type="match status" value="1"/>
</dbReference>
<protein>
    <recommendedName>
        <fullName evidence="2">PF03932 family protein CutC</fullName>
    </recommendedName>
</protein>
<dbReference type="HAMAP" id="MF_00795">
    <property type="entry name" value="CutC"/>
    <property type="match status" value="1"/>
</dbReference>
<evidence type="ECO:0000256" key="2">
    <source>
        <dbReference type="HAMAP-Rule" id="MF_00795"/>
    </source>
</evidence>
<dbReference type="RefSeq" id="WP_111843099.1">
    <property type="nucleotide sequence ID" value="NZ_UEGI01000001.1"/>
</dbReference>
<comment type="similarity">
    <text evidence="1 2">Belongs to the CutC family.</text>
</comment>
<dbReference type="PANTHER" id="PTHR12598:SF0">
    <property type="entry name" value="COPPER HOMEOSTASIS PROTEIN CUTC HOMOLOG"/>
    <property type="match status" value="1"/>
</dbReference>
<dbReference type="EMBL" id="VORT01000001">
    <property type="protein sequence ID" value="TXD74674.1"/>
    <property type="molecule type" value="Genomic_DNA"/>
</dbReference>
<keyword evidence="4" id="KW-1185">Reference proteome</keyword>
<dbReference type="SUPFAM" id="SSF110395">
    <property type="entry name" value="CutC-like"/>
    <property type="match status" value="1"/>
</dbReference>
<dbReference type="GO" id="GO:0005507">
    <property type="term" value="F:copper ion binding"/>
    <property type="evidence" value="ECO:0007669"/>
    <property type="project" value="TreeGrafter"/>
</dbReference>
<comment type="subcellular location">
    <subcellularLocation>
        <location evidence="2">Cytoplasm</location>
    </subcellularLocation>
</comment>
<dbReference type="GO" id="GO:0005737">
    <property type="term" value="C:cytoplasm"/>
    <property type="evidence" value="ECO:0007669"/>
    <property type="project" value="UniProtKB-SubCell"/>
</dbReference>
<gene>
    <name evidence="2" type="primary">cutC</name>
    <name evidence="3" type="ORF">ESU54_00320</name>
</gene>
<name>A0A5C6Z5I7_9FLAO</name>
<keyword evidence="2" id="KW-0963">Cytoplasm</keyword>
<dbReference type="Pfam" id="PF03932">
    <property type="entry name" value="CutC"/>
    <property type="match status" value="1"/>
</dbReference>
<evidence type="ECO:0000256" key="1">
    <source>
        <dbReference type="ARBA" id="ARBA00007768"/>
    </source>
</evidence>
<evidence type="ECO:0000313" key="4">
    <source>
        <dbReference type="Proteomes" id="UP000321497"/>
    </source>
</evidence>
<comment type="caution">
    <text evidence="3">The sequence shown here is derived from an EMBL/GenBank/DDBJ whole genome shotgun (WGS) entry which is preliminary data.</text>
</comment>
<proteinExistence type="inferred from homology"/>
<organism evidence="3 4">
    <name type="scientific">Aequorivita antarctica</name>
    <dbReference type="NCBI Taxonomy" id="153266"/>
    <lineage>
        <taxon>Bacteria</taxon>
        <taxon>Pseudomonadati</taxon>
        <taxon>Bacteroidota</taxon>
        <taxon>Flavobacteriia</taxon>
        <taxon>Flavobacteriales</taxon>
        <taxon>Flavobacteriaceae</taxon>
        <taxon>Aequorivita</taxon>
    </lineage>
</organism>
<comment type="caution">
    <text evidence="2">Once thought to be involved in copper homeostasis, experiments in E.coli have shown this is not the case.</text>
</comment>
<reference evidence="3 4" key="1">
    <citation type="submission" date="2019-08" db="EMBL/GenBank/DDBJ databases">
        <title>Genome of Aequorivita antarctica SW49 (type strain).</title>
        <authorList>
            <person name="Bowman J.P."/>
        </authorList>
    </citation>
    <scope>NUCLEOTIDE SEQUENCE [LARGE SCALE GENOMIC DNA]</scope>
    <source>
        <strain evidence="3 4">SW49</strain>
    </source>
</reference>
<dbReference type="InterPro" id="IPR036822">
    <property type="entry name" value="CutC-like_dom_sf"/>
</dbReference>
<accession>A0A5C6Z5I7</accession>
<sequence length="241" mass="26602">MIIEICANSFESTQVAQLAGANRIEIFTELSVGGLTPSQGLIEKVVSEFNIPIHVLIRPRSGNFTYSEEEFDVMLRDITFCKKLGCAGIVSGFLTSENKIDSMKTKQLIDASEGMEFTFHRAFDWVENPIDELQKLIDLKVNRLLSSGQKPTAIEGISLLKELQNHSKGKIEIMPGGGINVENALKFKEAGFNSIHLSATAKKQLLAQKPKVTMHSDAFFEEGIIATSDKETIQNIITLLA</sequence>